<comment type="caution">
    <text evidence="2">The sequence shown here is derived from an EMBL/GenBank/DDBJ whole genome shotgun (WGS) entry which is preliminary data.</text>
</comment>
<dbReference type="AlphaFoldDB" id="A0A9N7VZ49"/>
<protein>
    <recommendedName>
        <fullName evidence="4">SET domain-containing protein</fullName>
    </recommendedName>
</protein>
<dbReference type="EMBL" id="CADEAL010004319">
    <property type="protein sequence ID" value="CAB1456940.1"/>
    <property type="molecule type" value="Genomic_DNA"/>
</dbReference>
<feature type="region of interest" description="Disordered" evidence="1">
    <location>
        <begin position="68"/>
        <end position="94"/>
    </location>
</feature>
<evidence type="ECO:0000313" key="3">
    <source>
        <dbReference type="Proteomes" id="UP001153269"/>
    </source>
</evidence>
<evidence type="ECO:0008006" key="4">
    <source>
        <dbReference type="Google" id="ProtNLM"/>
    </source>
</evidence>
<sequence>MCRGAKVKHKKCHHGSAIQHDISQTDKICKLEVQYMYAVKEGEEIAYNYGGEDCPWRTQTTSITVNTMEEDDSDPVHSESLMDCAFGPKTTPEE</sequence>
<organism evidence="2 3">
    <name type="scientific">Pleuronectes platessa</name>
    <name type="common">European plaice</name>
    <dbReference type="NCBI Taxonomy" id="8262"/>
    <lineage>
        <taxon>Eukaryota</taxon>
        <taxon>Metazoa</taxon>
        <taxon>Chordata</taxon>
        <taxon>Craniata</taxon>
        <taxon>Vertebrata</taxon>
        <taxon>Euteleostomi</taxon>
        <taxon>Actinopterygii</taxon>
        <taxon>Neopterygii</taxon>
        <taxon>Teleostei</taxon>
        <taxon>Neoteleostei</taxon>
        <taxon>Acanthomorphata</taxon>
        <taxon>Carangaria</taxon>
        <taxon>Pleuronectiformes</taxon>
        <taxon>Pleuronectoidei</taxon>
        <taxon>Pleuronectidae</taxon>
        <taxon>Pleuronectes</taxon>
    </lineage>
</organism>
<evidence type="ECO:0000256" key="1">
    <source>
        <dbReference type="SAM" id="MobiDB-lite"/>
    </source>
</evidence>
<feature type="non-terminal residue" evidence="2">
    <location>
        <position position="1"/>
    </location>
</feature>
<proteinExistence type="predicted"/>
<gene>
    <name evidence="2" type="ORF">PLEPLA_LOCUS44743</name>
</gene>
<evidence type="ECO:0000313" key="2">
    <source>
        <dbReference type="EMBL" id="CAB1456940.1"/>
    </source>
</evidence>
<reference evidence="2" key="1">
    <citation type="submission" date="2020-03" db="EMBL/GenBank/DDBJ databases">
        <authorList>
            <person name="Weist P."/>
        </authorList>
    </citation>
    <scope>NUCLEOTIDE SEQUENCE</scope>
</reference>
<accession>A0A9N7VZ49</accession>
<keyword evidence="3" id="KW-1185">Reference proteome</keyword>
<name>A0A9N7VZ49_PLEPL</name>
<dbReference type="Proteomes" id="UP001153269">
    <property type="component" value="Unassembled WGS sequence"/>
</dbReference>